<keyword evidence="2" id="KW-1185">Reference proteome</keyword>
<dbReference type="AlphaFoldDB" id="A0A5C7GUS2"/>
<dbReference type="Proteomes" id="UP000323000">
    <property type="component" value="Chromosome 13"/>
</dbReference>
<evidence type="ECO:0000313" key="1">
    <source>
        <dbReference type="EMBL" id="TXG48249.1"/>
    </source>
</evidence>
<name>A0A5C7GUS2_9ROSI</name>
<accession>A0A5C7GUS2</accession>
<sequence>MEEHLFGECRNAKVCKCCPPSIQEEIREYMKNKKNEKCERNMDPIDDDFCFGLGDDDGYDVAHNTTQQRKITFSGFGSNNVAEKPRQKGPMDVYLTPDLEISA</sequence>
<evidence type="ECO:0000313" key="2">
    <source>
        <dbReference type="Proteomes" id="UP000323000"/>
    </source>
</evidence>
<protein>
    <submittedName>
        <fullName evidence="1">Uncharacterized protein</fullName>
    </submittedName>
</protein>
<reference evidence="2" key="1">
    <citation type="journal article" date="2019" name="Gigascience">
        <title>De novo genome assembly of the endangered Acer yangbiense, a plant species with extremely small populations endemic to Yunnan Province, China.</title>
        <authorList>
            <person name="Yang J."/>
            <person name="Wariss H.M."/>
            <person name="Tao L."/>
            <person name="Zhang R."/>
            <person name="Yun Q."/>
            <person name="Hollingsworth P."/>
            <person name="Dao Z."/>
            <person name="Luo G."/>
            <person name="Guo H."/>
            <person name="Ma Y."/>
            <person name="Sun W."/>
        </authorList>
    </citation>
    <scope>NUCLEOTIDE SEQUENCE [LARGE SCALE GENOMIC DNA]</scope>
    <source>
        <strain evidence="2">cv. Malutang</strain>
    </source>
</reference>
<organism evidence="1 2">
    <name type="scientific">Acer yangbiense</name>
    <dbReference type="NCBI Taxonomy" id="1000413"/>
    <lineage>
        <taxon>Eukaryota</taxon>
        <taxon>Viridiplantae</taxon>
        <taxon>Streptophyta</taxon>
        <taxon>Embryophyta</taxon>
        <taxon>Tracheophyta</taxon>
        <taxon>Spermatophyta</taxon>
        <taxon>Magnoliopsida</taxon>
        <taxon>eudicotyledons</taxon>
        <taxon>Gunneridae</taxon>
        <taxon>Pentapetalae</taxon>
        <taxon>rosids</taxon>
        <taxon>malvids</taxon>
        <taxon>Sapindales</taxon>
        <taxon>Sapindaceae</taxon>
        <taxon>Hippocastanoideae</taxon>
        <taxon>Acereae</taxon>
        <taxon>Acer</taxon>
    </lineage>
</organism>
<gene>
    <name evidence="1" type="ORF">EZV62_027543</name>
</gene>
<proteinExistence type="predicted"/>
<comment type="caution">
    <text evidence="1">The sequence shown here is derived from an EMBL/GenBank/DDBJ whole genome shotgun (WGS) entry which is preliminary data.</text>
</comment>
<dbReference type="OrthoDB" id="10598314at2759"/>
<dbReference type="EMBL" id="VAHF01000013">
    <property type="protein sequence ID" value="TXG48249.1"/>
    <property type="molecule type" value="Genomic_DNA"/>
</dbReference>